<accession>A0ABN2K322</accession>
<feature type="region of interest" description="Disordered" evidence="1">
    <location>
        <begin position="24"/>
        <end position="67"/>
    </location>
</feature>
<reference evidence="2 3" key="1">
    <citation type="journal article" date="2019" name="Int. J. Syst. Evol. Microbiol.">
        <title>The Global Catalogue of Microorganisms (GCM) 10K type strain sequencing project: providing services to taxonomists for standard genome sequencing and annotation.</title>
        <authorList>
            <consortium name="The Broad Institute Genomics Platform"/>
            <consortium name="The Broad Institute Genome Sequencing Center for Infectious Disease"/>
            <person name="Wu L."/>
            <person name="Ma J."/>
        </authorList>
    </citation>
    <scope>NUCLEOTIDE SEQUENCE [LARGE SCALE GENOMIC DNA]</scope>
    <source>
        <strain evidence="2 3">JCM 14735</strain>
    </source>
</reference>
<evidence type="ECO:0000313" key="3">
    <source>
        <dbReference type="Proteomes" id="UP001501204"/>
    </source>
</evidence>
<organism evidence="2 3">
    <name type="scientific">Kocuria aegyptia</name>
    <dbReference type="NCBI Taxonomy" id="330943"/>
    <lineage>
        <taxon>Bacteria</taxon>
        <taxon>Bacillati</taxon>
        <taxon>Actinomycetota</taxon>
        <taxon>Actinomycetes</taxon>
        <taxon>Micrococcales</taxon>
        <taxon>Micrococcaceae</taxon>
        <taxon>Kocuria</taxon>
    </lineage>
</organism>
<gene>
    <name evidence="2" type="ORF">GCM10009767_02160</name>
</gene>
<dbReference type="EMBL" id="BAAAOA010000005">
    <property type="protein sequence ID" value="GAA1747042.1"/>
    <property type="molecule type" value="Genomic_DNA"/>
</dbReference>
<keyword evidence="3" id="KW-1185">Reference proteome</keyword>
<sequence length="67" mass="6899">MDNPAKNTSLVENTKAFVTVIAEAGTAPGEQQKSAVREACTAGRPKRPAASWSVGARGRKTGEAPSS</sequence>
<comment type="caution">
    <text evidence="2">The sequence shown here is derived from an EMBL/GenBank/DDBJ whole genome shotgun (WGS) entry which is preliminary data.</text>
</comment>
<dbReference type="Proteomes" id="UP001501204">
    <property type="component" value="Unassembled WGS sequence"/>
</dbReference>
<proteinExistence type="predicted"/>
<protein>
    <submittedName>
        <fullName evidence="2">Uncharacterized protein</fullName>
    </submittedName>
</protein>
<evidence type="ECO:0000313" key="2">
    <source>
        <dbReference type="EMBL" id="GAA1747042.1"/>
    </source>
</evidence>
<evidence type="ECO:0000256" key="1">
    <source>
        <dbReference type="SAM" id="MobiDB-lite"/>
    </source>
</evidence>
<dbReference type="RefSeq" id="WP_344119054.1">
    <property type="nucleotide sequence ID" value="NZ_BAAAOA010000005.1"/>
</dbReference>
<name>A0ABN2K322_9MICC</name>